<dbReference type="RefSeq" id="WP_281753301.1">
    <property type="nucleotide sequence ID" value="NZ_BRVP01000007.1"/>
</dbReference>
<feature type="chain" id="PRO_5040956114" description="MG2 domain-containing protein" evidence="1">
    <location>
        <begin position="22"/>
        <end position="570"/>
    </location>
</feature>
<reference evidence="2" key="1">
    <citation type="submission" date="2022-07" db="EMBL/GenBank/DDBJ databases">
        <title>Taxonomy of Novel Oxalotrophic and Methylotrophic Bacteria.</title>
        <authorList>
            <person name="Sahin N."/>
            <person name="Tani A."/>
        </authorList>
    </citation>
    <scope>NUCLEOTIDE SEQUENCE</scope>
    <source>
        <strain evidence="2">AM327</strain>
    </source>
</reference>
<accession>A0A9W6B424</accession>
<evidence type="ECO:0000313" key="3">
    <source>
        <dbReference type="Proteomes" id="UP001143545"/>
    </source>
</evidence>
<sequence>MNKIKVIITTVCCFIGLALFAQNNKAINETVYIHSNASTVLAGEQLYYKFYCYDVNSNKLSSFSKIGYIELIDAKQQRVFQQKVNLINGAGLGDYLIPTDIKSGVYKLVGYTKWMLNPPFNESIFKTEIYIINPYQSSDIASEQYTLTEKEAIPEVHNASAFKLPKHEYNNRETVALTINDSYLDILKGGSYSISVRKMEELPTPETPAFRTQLEHARSIDSQLNLSQATYLPELRGELLSGKLTNDTDPNSVAGFLVGVSLPGEKFFSGITKTNETGKFYVTLDANTPSTEVVIQPLNTTSEVTFTLDPIYQYNSPVTISSKLPLLMKYEDAIVNRSLSNQIENAYYSVKKDTILDLTKEQNFFGEGKEYLLSDYTKLKNLEEVILELIPEMYTTKRKDIYKIHLRDYNNVKNRSYYGETLVLVDGIQVKDLNPLFEIPVGDIKKITILNRGYIIGKDIYNGIASIETFSGNYIQEHSDIFNVSTFTYERTADSKKYYLNKYSLTSNSRIPDYRYQLLWNSISDIAKEDLTFTTSDISGEFMIELKGFTKEGKYVTYMKPIKVTPSQDF</sequence>
<keyword evidence="3" id="KW-1185">Reference proteome</keyword>
<organism evidence="2 3">
    <name type="scientific">Neptunitalea chrysea</name>
    <dbReference type="NCBI Taxonomy" id="1647581"/>
    <lineage>
        <taxon>Bacteria</taxon>
        <taxon>Pseudomonadati</taxon>
        <taxon>Bacteroidota</taxon>
        <taxon>Flavobacteriia</taxon>
        <taxon>Flavobacteriales</taxon>
        <taxon>Flavobacteriaceae</taxon>
        <taxon>Neptunitalea</taxon>
    </lineage>
</organism>
<evidence type="ECO:0000256" key="1">
    <source>
        <dbReference type="SAM" id="SignalP"/>
    </source>
</evidence>
<dbReference type="Proteomes" id="UP001143545">
    <property type="component" value="Unassembled WGS sequence"/>
</dbReference>
<feature type="signal peptide" evidence="1">
    <location>
        <begin position="1"/>
        <end position="21"/>
    </location>
</feature>
<evidence type="ECO:0008006" key="4">
    <source>
        <dbReference type="Google" id="ProtNLM"/>
    </source>
</evidence>
<proteinExistence type="predicted"/>
<dbReference type="EMBL" id="BRVP01000007">
    <property type="protein sequence ID" value="GLB52164.1"/>
    <property type="molecule type" value="Genomic_DNA"/>
</dbReference>
<dbReference type="AlphaFoldDB" id="A0A9W6B424"/>
<protein>
    <recommendedName>
        <fullName evidence="4">MG2 domain-containing protein</fullName>
    </recommendedName>
</protein>
<name>A0A9W6B424_9FLAO</name>
<gene>
    <name evidence="2" type="ORF">NBRC110019_12030</name>
</gene>
<comment type="caution">
    <text evidence="2">The sequence shown here is derived from an EMBL/GenBank/DDBJ whole genome shotgun (WGS) entry which is preliminary data.</text>
</comment>
<evidence type="ECO:0000313" key="2">
    <source>
        <dbReference type="EMBL" id="GLB52164.1"/>
    </source>
</evidence>
<keyword evidence="1" id="KW-0732">Signal</keyword>